<dbReference type="Pfam" id="PF07160">
    <property type="entry name" value="SKA1"/>
    <property type="match status" value="1"/>
</dbReference>
<keyword evidence="4" id="KW-0175">Coiled coil</keyword>
<accession>A0A1I8MGB2</accession>
<dbReference type="GO" id="GO:0072686">
    <property type="term" value="C:mitotic spindle"/>
    <property type="evidence" value="ECO:0007669"/>
    <property type="project" value="TreeGrafter"/>
</dbReference>
<name>A0A1I8MGB2_MUSDO</name>
<dbReference type="eggNOG" id="ENOG502T7ZB">
    <property type="taxonomic scope" value="Eukaryota"/>
</dbReference>
<dbReference type="PANTHER" id="PTHR28573:SF1">
    <property type="entry name" value="SPINDLE AND KINETOCHORE-ASSOCIATED PROTEIN 1"/>
    <property type="match status" value="1"/>
</dbReference>
<dbReference type="EnsemblMetazoa" id="MDOA004585-RA">
    <property type="protein sequence ID" value="MDOA004585-PA"/>
    <property type="gene ID" value="MDOA004585"/>
</dbReference>
<dbReference type="OrthoDB" id="5962at2759"/>
<dbReference type="InterPro" id="IPR009829">
    <property type="entry name" value="SKA1"/>
</dbReference>
<protein>
    <recommendedName>
        <fullName evidence="2">SKA complex subunit 1</fullName>
    </recommendedName>
    <alternativeName>
        <fullName evidence="3">Spindle and kinetochore-associated protein 1</fullName>
    </alternativeName>
</protein>
<dbReference type="GO" id="GO:0008017">
    <property type="term" value="F:microtubule binding"/>
    <property type="evidence" value="ECO:0007669"/>
    <property type="project" value="InterPro"/>
</dbReference>
<dbReference type="VEuPathDB" id="VectorBase:MDOMA2_018247"/>
<dbReference type="GO" id="GO:0000940">
    <property type="term" value="C:outer kinetochore"/>
    <property type="evidence" value="ECO:0007669"/>
    <property type="project" value="TreeGrafter"/>
</dbReference>
<organism evidence="5">
    <name type="scientific">Musca domestica</name>
    <name type="common">House fly</name>
    <dbReference type="NCBI Taxonomy" id="7370"/>
    <lineage>
        <taxon>Eukaryota</taxon>
        <taxon>Metazoa</taxon>
        <taxon>Ecdysozoa</taxon>
        <taxon>Arthropoda</taxon>
        <taxon>Hexapoda</taxon>
        <taxon>Insecta</taxon>
        <taxon>Pterygota</taxon>
        <taxon>Neoptera</taxon>
        <taxon>Endopterygota</taxon>
        <taxon>Diptera</taxon>
        <taxon>Brachycera</taxon>
        <taxon>Muscomorpha</taxon>
        <taxon>Muscoidea</taxon>
        <taxon>Muscidae</taxon>
        <taxon>Musca</taxon>
    </lineage>
</organism>
<gene>
    <name evidence="5" type="primary">101895207</name>
</gene>
<dbReference type="GO" id="GO:0031110">
    <property type="term" value="P:regulation of microtubule polymerization or depolymerization"/>
    <property type="evidence" value="ECO:0007669"/>
    <property type="project" value="TreeGrafter"/>
</dbReference>
<dbReference type="PANTHER" id="PTHR28573">
    <property type="entry name" value="SPINDLE AND KINETOCHORE-ASSOCIATED PROTEIN 1"/>
    <property type="match status" value="1"/>
</dbReference>
<sequence>MENIETLEEFVQQTQRKIDRLNDFIALSLRQKNITKELRQIIDKAANIKDTLILAHQSMQEEMKKVQEDCENVMSEMRKKQIVIMDYVIKEKQRKLKEAEEEQKKVQLLLSCGKSVKSVVGGSAVKSSAVKRLGTDMASLNLNHVGGITPRLKISDYKNSPLVKKKIAPIPILFAEFDVHITQQQFDKIPKYMCGRETVDQLNGFLESVIIPCFNEKYQLIHKQRNILRSNDLELWKMYNEQASYLPGKYFITPGDIGRHQNKMLDKKTQNRLTMLRHIGILQEQRVKQTVCYVWSHNG</sequence>
<evidence type="ECO:0000256" key="4">
    <source>
        <dbReference type="SAM" id="Coils"/>
    </source>
</evidence>
<dbReference type="GO" id="GO:0051301">
    <property type="term" value="P:cell division"/>
    <property type="evidence" value="ECO:0007669"/>
    <property type="project" value="InterPro"/>
</dbReference>
<dbReference type="STRING" id="7370.A0A1I8MGB2"/>
<dbReference type="Gene3D" id="1.10.10.1890">
    <property type="entry name" value="Ska1 microtubule binding domain-like"/>
    <property type="match status" value="1"/>
</dbReference>
<dbReference type="GO" id="GO:0005876">
    <property type="term" value="C:spindle microtubule"/>
    <property type="evidence" value="ECO:0007669"/>
    <property type="project" value="TreeGrafter"/>
</dbReference>
<dbReference type="GO" id="GO:0007059">
    <property type="term" value="P:chromosome segregation"/>
    <property type="evidence" value="ECO:0007669"/>
    <property type="project" value="InterPro"/>
</dbReference>
<evidence type="ECO:0000313" key="5">
    <source>
        <dbReference type="EnsemblMetazoa" id="MDOA004585-PA"/>
    </source>
</evidence>
<dbReference type="KEGG" id="mde:101895207"/>
<dbReference type="InterPro" id="IPR042031">
    <property type="entry name" value="SKA1_MBD_sf"/>
</dbReference>
<evidence type="ECO:0000256" key="2">
    <source>
        <dbReference type="ARBA" id="ARBA00047182"/>
    </source>
</evidence>
<dbReference type="GO" id="GO:0000278">
    <property type="term" value="P:mitotic cell cycle"/>
    <property type="evidence" value="ECO:0007669"/>
    <property type="project" value="TreeGrafter"/>
</dbReference>
<comment type="similarity">
    <text evidence="1">Belongs to the SKA1 family.</text>
</comment>
<dbReference type="RefSeq" id="XP_005185415.2">
    <property type="nucleotide sequence ID" value="XM_005185358.4"/>
</dbReference>
<evidence type="ECO:0000256" key="3">
    <source>
        <dbReference type="ARBA" id="ARBA00047202"/>
    </source>
</evidence>
<reference evidence="5" key="1">
    <citation type="submission" date="2020-05" db="UniProtKB">
        <authorList>
            <consortium name="EnsemblMetazoa"/>
        </authorList>
    </citation>
    <scope>IDENTIFICATION</scope>
    <source>
        <strain evidence="5">Aabys</strain>
    </source>
</reference>
<evidence type="ECO:0000256" key="1">
    <source>
        <dbReference type="ARBA" id="ARBA00006836"/>
    </source>
</evidence>
<feature type="coiled-coil region" evidence="4">
    <location>
        <begin position="49"/>
        <end position="109"/>
    </location>
</feature>
<proteinExistence type="inferred from homology"/>
<dbReference type="AlphaFoldDB" id="A0A1I8MGB2"/>
<dbReference type="VEuPathDB" id="VectorBase:MDOA004585"/>